<dbReference type="KEGG" id="bmx:BMS_0473"/>
<dbReference type="STRING" id="862908.BMS_0473"/>
<dbReference type="Proteomes" id="UP000008963">
    <property type="component" value="Chromosome"/>
</dbReference>
<proteinExistence type="predicted"/>
<evidence type="ECO:0000313" key="2">
    <source>
        <dbReference type="EMBL" id="CBW25386.1"/>
    </source>
</evidence>
<dbReference type="Gene3D" id="1.20.1300.10">
    <property type="entry name" value="Fumarate reductase/succinate dehydrogenase, transmembrane subunit"/>
    <property type="match status" value="1"/>
</dbReference>
<feature type="transmembrane region" description="Helical" evidence="1">
    <location>
        <begin position="12"/>
        <end position="32"/>
    </location>
</feature>
<organism evidence="2 3">
    <name type="scientific">Halobacteriovorax marinus (strain ATCC BAA-682 / DSM 15412 / SJ)</name>
    <name type="common">Bacteriovorax marinus</name>
    <dbReference type="NCBI Taxonomy" id="862908"/>
    <lineage>
        <taxon>Bacteria</taxon>
        <taxon>Pseudomonadati</taxon>
        <taxon>Bdellovibrionota</taxon>
        <taxon>Bacteriovoracia</taxon>
        <taxon>Bacteriovoracales</taxon>
        <taxon>Halobacteriovoraceae</taxon>
        <taxon>Halobacteriovorax</taxon>
    </lineage>
</organism>
<keyword evidence="1 2" id="KW-0812">Transmembrane</keyword>
<evidence type="ECO:0000256" key="1">
    <source>
        <dbReference type="SAM" id="Phobius"/>
    </source>
</evidence>
<dbReference type="eggNOG" id="ENOG502Z7U4">
    <property type="taxonomic scope" value="Bacteria"/>
</dbReference>
<protein>
    <submittedName>
        <fullName evidence="2">Fumarate reductase transmembrane cytochrome b subunit</fullName>
    </submittedName>
</protein>
<dbReference type="PATRIC" id="fig|862908.3.peg.450"/>
<feature type="transmembrane region" description="Helical" evidence="1">
    <location>
        <begin position="195"/>
        <end position="217"/>
    </location>
</feature>
<feature type="transmembrane region" description="Helical" evidence="1">
    <location>
        <begin position="155"/>
        <end position="175"/>
    </location>
</feature>
<dbReference type="InterPro" id="IPR034804">
    <property type="entry name" value="SQR/QFR_C/D"/>
</dbReference>
<keyword evidence="1" id="KW-0472">Membrane</keyword>
<dbReference type="NCBIfam" id="TIGR02046">
    <property type="entry name" value="sdhC_b558_fam"/>
    <property type="match status" value="1"/>
</dbReference>
<dbReference type="CDD" id="cd03498">
    <property type="entry name" value="SQR_TypeB_2_TM"/>
    <property type="match status" value="1"/>
</dbReference>
<feature type="transmembrane region" description="Helical" evidence="1">
    <location>
        <begin position="52"/>
        <end position="74"/>
    </location>
</feature>
<accession>E1X4F6</accession>
<feature type="transmembrane region" description="Helical" evidence="1">
    <location>
        <begin position="105"/>
        <end position="125"/>
    </location>
</feature>
<name>E1X4F6_HALMS</name>
<sequence length="220" mass="24875">MLFFRKNVMAFTGLFLCVFLVVHLGGNLILLLPPHISHDLYNIYSHKLGENIFIKVVSIALYLSIIVHTIYAVLVTKRNNFSKGQKYYVNHATESSSWTSQNMGLLGFIILIFIVVHMANFWARIKLGFGDSVPLDSNGLKDVYIVTTSLFKNPLYVLFYSVLMVPLAMHINHGFSSAFKTLGLYNLKYIKRVSFIGKIFSTAVLVGFGIIPIIVYLRSL</sequence>
<evidence type="ECO:0000313" key="3">
    <source>
        <dbReference type="Proteomes" id="UP000008963"/>
    </source>
</evidence>
<dbReference type="HOGENOM" id="CLU_077968_0_1_7"/>
<dbReference type="GO" id="GO:0016020">
    <property type="term" value="C:membrane"/>
    <property type="evidence" value="ECO:0007669"/>
    <property type="project" value="InterPro"/>
</dbReference>
<reference evidence="3" key="1">
    <citation type="journal article" date="2013" name="ISME J.">
        <title>A small predatory core genome in the divergent marine Bacteriovorax marinus SJ and the terrestrial Bdellovibrio bacteriovorus.</title>
        <authorList>
            <person name="Crossman L.C."/>
            <person name="Chen H."/>
            <person name="Cerdeno-Tarraga A.M."/>
            <person name="Brooks K."/>
            <person name="Quail M.A."/>
            <person name="Pineiro S.A."/>
            <person name="Hobley L."/>
            <person name="Sockett R.E."/>
            <person name="Bentley S.D."/>
            <person name="Parkhill J."/>
            <person name="Williams H.N."/>
            <person name="Stine O.C."/>
        </authorList>
    </citation>
    <scope>NUCLEOTIDE SEQUENCE [LARGE SCALE GENOMIC DNA]</scope>
    <source>
        <strain evidence="3">ATCC BAA-682 / DSM 15412 / SJ</strain>
    </source>
</reference>
<dbReference type="SUPFAM" id="SSF81343">
    <property type="entry name" value="Fumarate reductase respiratory complex transmembrane subunits"/>
    <property type="match status" value="1"/>
</dbReference>
<gene>
    <name evidence="2" type="ordered locus">BMS_0473</name>
</gene>
<keyword evidence="1" id="KW-1133">Transmembrane helix</keyword>
<keyword evidence="3" id="KW-1185">Reference proteome</keyword>
<dbReference type="RefSeq" id="WP_014243173.1">
    <property type="nucleotide sequence ID" value="NC_016620.1"/>
</dbReference>
<dbReference type="InterPro" id="IPR011138">
    <property type="entry name" value="Cytochrome_b-558"/>
</dbReference>
<dbReference type="EMBL" id="FQ312005">
    <property type="protein sequence ID" value="CBW25386.1"/>
    <property type="molecule type" value="Genomic_DNA"/>
</dbReference>
<dbReference type="AlphaFoldDB" id="E1X4F6"/>